<dbReference type="EMBL" id="WBPG01000030">
    <property type="protein sequence ID" value="KAB2440170.1"/>
    <property type="molecule type" value="Genomic_DNA"/>
</dbReference>
<gene>
    <name evidence="14" type="primary">cls</name>
    <name evidence="14" type="ORF">F8163_25905</name>
</gene>
<dbReference type="InterPro" id="IPR001736">
    <property type="entry name" value="PLipase_D/transphosphatidylase"/>
</dbReference>
<keyword evidence="5" id="KW-0812">Transmembrane</keyword>
<dbReference type="NCBIfam" id="TIGR04265">
    <property type="entry name" value="bac_cardiolipin"/>
    <property type="match status" value="1"/>
</dbReference>
<reference evidence="14 15" key="1">
    <citation type="submission" date="2019-10" db="EMBL/GenBank/DDBJ databases">
        <title>Bacillus from the desert of Cuatro Cinegas, Coahuila.</title>
        <authorList>
            <person name="Olmedo-Alvarez G."/>
            <person name="Saldana S."/>
            <person name="Barcelo D."/>
        </authorList>
    </citation>
    <scope>NUCLEOTIDE SEQUENCE [LARGE SCALE GENOMIC DNA]</scope>
    <source>
        <strain evidence="14 15">CH155b_5T</strain>
    </source>
</reference>
<keyword evidence="6" id="KW-0677">Repeat</keyword>
<dbReference type="PANTHER" id="PTHR21248">
    <property type="entry name" value="CARDIOLIPIN SYNTHASE"/>
    <property type="match status" value="1"/>
</dbReference>
<dbReference type="InterPro" id="IPR025202">
    <property type="entry name" value="PLD-like_dom"/>
</dbReference>
<evidence type="ECO:0000256" key="12">
    <source>
        <dbReference type="NCBIfam" id="TIGR04265"/>
    </source>
</evidence>
<organism evidence="14 15">
    <name type="scientific">Bacillus luti</name>
    <dbReference type="NCBI Taxonomy" id="2026191"/>
    <lineage>
        <taxon>Bacteria</taxon>
        <taxon>Bacillati</taxon>
        <taxon>Bacillota</taxon>
        <taxon>Bacilli</taxon>
        <taxon>Bacillales</taxon>
        <taxon>Bacillaceae</taxon>
        <taxon>Bacillus</taxon>
        <taxon>Bacillus cereus group</taxon>
    </lineage>
</organism>
<evidence type="ECO:0000256" key="10">
    <source>
        <dbReference type="ARBA" id="ARBA00023209"/>
    </source>
</evidence>
<keyword evidence="4" id="KW-0808">Transferase</keyword>
<comment type="subcellular location">
    <subcellularLocation>
        <location evidence="1">Cell membrane</location>
    </subcellularLocation>
</comment>
<keyword evidence="7" id="KW-1133">Transmembrane helix</keyword>
<accession>A0A7V7S372</accession>
<dbReference type="Proteomes" id="UP000470409">
    <property type="component" value="Unassembled WGS sequence"/>
</dbReference>
<dbReference type="InterPro" id="IPR022924">
    <property type="entry name" value="Cardiolipin_synthase"/>
</dbReference>
<dbReference type="FunFam" id="3.30.870.10:FF:000014">
    <property type="entry name" value="Cardiolipin synthase"/>
    <property type="match status" value="1"/>
</dbReference>
<dbReference type="AlphaFoldDB" id="A0A7V7S372"/>
<dbReference type="PROSITE" id="PS50035">
    <property type="entry name" value="PLD"/>
    <property type="match status" value="2"/>
</dbReference>
<dbReference type="FunFam" id="3.30.870.10:FF:000042">
    <property type="entry name" value="Cardiolipin synthetase domain protein"/>
    <property type="match status" value="1"/>
</dbReference>
<evidence type="ECO:0000256" key="1">
    <source>
        <dbReference type="ARBA" id="ARBA00004236"/>
    </source>
</evidence>
<keyword evidence="10" id="KW-0594">Phospholipid biosynthesis</keyword>
<evidence type="ECO:0000256" key="11">
    <source>
        <dbReference type="ARBA" id="ARBA00023264"/>
    </source>
</evidence>
<dbReference type="GO" id="GO:0005886">
    <property type="term" value="C:plasma membrane"/>
    <property type="evidence" value="ECO:0007669"/>
    <property type="project" value="UniProtKB-SubCell"/>
</dbReference>
<feature type="domain" description="PLD phosphodiesterase" evidence="13">
    <location>
        <begin position="139"/>
        <end position="166"/>
    </location>
</feature>
<dbReference type="CDD" id="cd09110">
    <property type="entry name" value="PLDc_CLS_1"/>
    <property type="match status" value="1"/>
</dbReference>
<keyword evidence="11" id="KW-1208">Phospholipid metabolism</keyword>
<evidence type="ECO:0000313" key="15">
    <source>
        <dbReference type="Proteomes" id="UP000470409"/>
    </source>
</evidence>
<evidence type="ECO:0000256" key="4">
    <source>
        <dbReference type="ARBA" id="ARBA00022679"/>
    </source>
</evidence>
<proteinExistence type="predicted"/>
<evidence type="ECO:0000256" key="2">
    <source>
        <dbReference type="ARBA" id="ARBA00022475"/>
    </source>
</evidence>
<evidence type="ECO:0000256" key="6">
    <source>
        <dbReference type="ARBA" id="ARBA00022737"/>
    </source>
</evidence>
<evidence type="ECO:0000256" key="3">
    <source>
        <dbReference type="ARBA" id="ARBA00022516"/>
    </source>
</evidence>
<comment type="caution">
    <text evidence="14">The sequence shown here is derived from an EMBL/GenBank/DDBJ whole genome shotgun (WGS) entry which is preliminary data.</text>
</comment>
<dbReference type="SUPFAM" id="SSF56024">
    <property type="entry name" value="Phospholipase D/nuclease"/>
    <property type="match status" value="2"/>
</dbReference>
<evidence type="ECO:0000313" key="14">
    <source>
        <dbReference type="EMBL" id="KAB2440170.1"/>
    </source>
</evidence>
<evidence type="ECO:0000256" key="5">
    <source>
        <dbReference type="ARBA" id="ARBA00022692"/>
    </source>
</evidence>
<dbReference type="SMART" id="SM00155">
    <property type="entry name" value="PLDc"/>
    <property type="match status" value="2"/>
</dbReference>
<protein>
    <recommendedName>
        <fullName evidence="12">Cardiolipin synthase</fullName>
        <ecNumber evidence="12">2.7.8.-</ecNumber>
    </recommendedName>
</protein>
<dbReference type="RefSeq" id="WP_151628059.1">
    <property type="nucleotide sequence ID" value="NZ_WBPG01000030.1"/>
</dbReference>
<dbReference type="Pfam" id="PF13091">
    <property type="entry name" value="PLDc_2"/>
    <property type="match status" value="2"/>
</dbReference>
<evidence type="ECO:0000256" key="9">
    <source>
        <dbReference type="ARBA" id="ARBA00023136"/>
    </source>
</evidence>
<evidence type="ECO:0000256" key="7">
    <source>
        <dbReference type="ARBA" id="ARBA00022989"/>
    </source>
</evidence>
<dbReference type="CDD" id="cd09112">
    <property type="entry name" value="PLDc_CLS_2"/>
    <property type="match status" value="1"/>
</dbReference>
<keyword evidence="8" id="KW-0443">Lipid metabolism</keyword>
<evidence type="ECO:0000256" key="8">
    <source>
        <dbReference type="ARBA" id="ARBA00023098"/>
    </source>
</evidence>
<name>A0A7V7S372_9BACI</name>
<keyword evidence="9" id="KW-0472">Membrane</keyword>
<sequence>MKHFFVVILFCLIGVFIWMNIDVEMGKKMASEYELGQVRLGEFQLYTNGEELYTKLFEDIRNAEKYIYIHFYIVGIDEISQEFLRLLEKKASSGVEVKLSVDRIGGYKLKKKILRQLKRNGVQFTFSKKPKLKNIFYSLHQRNHRRIVTIDGKVSYVGGFNIGKEYLGQDSKFGPWRDYHVRVKGNGATDMERKFAADWKEDTGGKMPLHESLPVIGNVKYQYLFSDGKGLWEKYGALLKQAKKSLIIATPYFVPSKEMMKELKDALKRGVNVKILVPFKSDAVLLKQAAYPYLKDMLHAGAEIYQYRNGFFHGKVTIIDGEIVDIGTANFDNRSFYLNCESNCIIYDKTVVDDVWSRLKEDFHKSKRFSKEDFEKISSWDWFLARIANVIASYL</sequence>
<feature type="domain" description="PLD phosphodiesterase" evidence="13">
    <location>
        <begin position="308"/>
        <end position="335"/>
    </location>
</feature>
<dbReference type="GO" id="GO:0032049">
    <property type="term" value="P:cardiolipin biosynthetic process"/>
    <property type="evidence" value="ECO:0007669"/>
    <property type="project" value="UniProtKB-UniRule"/>
</dbReference>
<dbReference type="GO" id="GO:0008808">
    <property type="term" value="F:cardiolipin synthase activity"/>
    <property type="evidence" value="ECO:0007669"/>
    <property type="project" value="UniProtKB-UniRule"/>
</dbReference>
<keyword evidence="3" id="KW-0444">Lipid biosynthesis</keyword>
<dbReference type="EC" id="2.7.8.-" evidence="12"/>
<evidence type="ECO:0000259" key="13">
    <source>
        <dbReference type="PROSITE" id="PS50035"/>
    </source>
</evidence>
<dbReference type="PANTHER" id="PTHR21248:SF7">
    <property type="entry name" value="MINOR CARDIOLIPIN SYNTHASE CLSB"/>
    <property type="match status" value="1"/>
</dbReference>
<dbReference type="Gene3D" id="3.30.870.10">
    <property type="entry name" value="Endonuclease Chain A"/>
    <property type="match status" value="2"/>
</dbReference>
<keyword evidence="2" id="KW-1003">Cell membrane</keyword>